<protein>
    <submittedName>
        <fullName evidence="1">Uncharacterized protein</fullName>
    </submittedName>
</protein>
<dbReference type="AlphaFoldDB" id="A0AAV8VR49"/>
<reference evidence="1 2" key="1">
    <citation type="journal article" date="2023" name="Insect Mol. Biol.">
        <title>Genome sequencing provides insights into the evolution of gene families encoding plant cell wall-degrading enzymes in longhorned beetles.</title>
        <authorList>
            <person name="Shin N.R."/>
            <person name="Okamura Y."/>
            <person name="Kirsch R."/>
            <person name="Pauchet Y."/>
        </authorList>
    </citation>
    <scope>NUCLEOTIDE SEQUENCE [LARGE SCALE GENOMIC DNA]</scope>
    <source>
        <strain evidence="1">EAD_L_NR</strain>
    </source>
</reference>
<name>A0AAV8VR49_9CUCU</name>
<organism evidence="1 2">
    <name type="scientific">Exocentrus adspersus</name>
    <dbReference type="NCBI Taxonomy" id="1586481"/>
    <lineage>
        <taxon>Eukaryota</taxon>
        <taxon>Metazoa</taxon>
        <taxon>Ecdysozoa</taxon>
        <taxon>Arthropoda</taxon>
        <taxon>Hexapoda</taxon>
        <taxon>Insecta</taxon>
        <taxon>Pterygota</taxon>
        <taxon>Neoptera</taxon>
        <taxon>Endopterygota</taxon>
        <taxon>Coleoptera</taxon>
        <taxon>Polyphaga</taxon>
        <taxon>Cucujiformia</taxon>
        <taxon>Chrysomeloidea</taxon>
        <taxon>Cerambycidae</taxon>
        <taxon>Lamiinae</taxon>
        <taxon>Acanthocinini</taxon>
        <taxon>Exocentrus</taxon>
    </lineage>
</organism>
<comment type="caution">
    <text evidence="1">The sequence shown here is derived from an EMBL/GenBank/DDBJ whole genome shotgun (WGS) entry which is preliminary data.</text>
</comment>
<keyword evidence="2" id="KW-1185">Reference proteome</keyword>
<proteinExistence type="predicted"/>
<evidence type="ECO:0000313" key="2">
    <source>
        <dbReference type="Proteomes" id="UP001159042"/>
    </source>
</evidence>
<dbReference type="Proteomes" id="UP001159042">
    <property type="component" value="Unassembled WGS sequence"/>
</dbReference>
<accession>A0AAV8VR49</accession>
<sequence length="441" mass="51735">MPVNGRVWYFGFRVVWSFKCLCLCIVIEKRTWYPNQKLVNNNKTKIHRAILKKRFNQIEAKKSKNNLNKPEWLKEWTISKGWVHNKSHLLDLGRNNSTENIVILSQTHAVMENKTYQELSDNSSVSLTNIDDLISITSHTNNQESTNRNTQKDFNKIETISNSDDTSSLHEEIFTVPEKKEQQNMSNVFNKVSENYRKKFPEHCNKYPSNDLSLPEIYKERLLMNKHRESNILLEIWKYIKPKRRKRNSYNCKFTVNELYDKSENNQFKKILDTKSELVKSLKRNNLSRNIALYNTLNSKTNLHEDTIYECSEENSNNNSLSCKSDKNNTLKARLKTEKYVIRHIRVRIMLSMRVGKVKKVYKNQGNNANKRPLLSIKNEPKEVSKDEEEIQARAAEIHEEQKRIGNGKTSIKIQNMSVLAVQFNINGCNRSHQDSSGSRF</sequence>
<gene>
    <name evidence="1" type="ORF">NQ315_005809</name>
</gene>
<dbReference type="EMBL" id="JANEYG010000039">
    <property type="protein sequence ID" value="KAJ8916802.1"/>
    <property type="molecule type" value="Genomic_DNA"/>
</dbReference>
<evidence type="ECO:0000313" key="1">
    <source>
        <dbReference type="EMBL" id="KAJ8916802.1"/>
    </source>
</evidence>